<accession>A0AA43UDJ1</accession>
<evidence type="ECO:0000259" key="1">
    <source>
        <dbReference type="Pfam" id="PF07479"/>
    </source>
</evidence>
<name>A0AA43UDJ1_9LACT</name>
<proteinExistence type="predicted"/>
<protein>
    <submittedName>
        <fullName evidence="2">Glycerol-3-phosphate dehydrogenase</fullName>
    </submittedName>
</protein>
<comment type="caution">
    <text evidence="2">The sequence shown here is derived from an EMBL/GenBank/DDBJ whole genome shotgun (WGS) entry which is preliminary data.</text>
</comment>
<reference evidence="2" key="1">
    <citation type="submission" date="2023-07" db="EMBL/GenBank/DDBJ databases">
        <title>Between Cages and Wild: Unraveling the Impact of Captivity on Animal Microbiomes and Antimicrobial Resistance.</title>
        <authorList>
            <person name="Schmartz G.P."/>
            <person name="Rehner J."/>
            <person name="Schuff M.J."/>
            <person name="Becker S.L."/>
            <person name="Kravczyk M."/>
            <person name="Gurevich A."/>
            <person name="Francke R."/>
            <person name="Mueller R."/>
            <person name="Keller V."/>
            <person name="Keller A."/>
        </authorList>
    </citation>
    <scope>NUCLEOTIDE SEQUENCE</scope>
    <source>
        <strain evidence="2">S39M_St_73</strain>
    </source>
</reference>
<dbReference type="InterPro" id="IPR013328">
    <property type="entry name" value="6PGD_dom2"/>
</dbReference>
<dbReference type="Pfam" id="PF07479">
    <property type="entry name" value="NAD_Gly3P_dh_C"/>
    <property type="match status" value="1"/>
</dbReference>
<evidence type="ECO:0000313" key="3">
    <source>
        <dbReference type="Proteomes" id="UP001171751"/>
    </source>
</evidence>
<dbReference type="GO" id="GO:0006072">
    <property type="term" value="P:glycerol-3-phosphate metabolic process"/>
    <property type="evidence" value="ECO:0007669"/>
    <property type="project" value="InterPro"/>
</dbReference>
<dbReference type="InterPro" id="IPR006109">
    <property type="entry name" value="G3P_DH_NAD-dep_C"/>
</dbReference>
<dbReference type="SUPFAM" id="SSF48179">
    <property type="entry name" value="6-phosphogluconate dehydrogenase C-terminal domain-like"/>
    <property type="match status" value="1"/>
</dbReference>
<dbReference type="Gene3D" id="1.10.1040.10">
    <property type="entry name" value="N-(1-d-carboxylethyl)-l-norvaline Dehydrogenase, domain 2"/>
    <property type="match status" value="1"/>
</dbReference>
<dbReference type="InterPro" id="IPR008927">
    <property type="entry name" value="6-PGluconate_DH-like_C_sf"/>
</dbReference>
<dbReference type="AlphaFoldDB" id="A0AA43UDJ1"/>
<feature type="domain" description="Glycerol-3-phosphate dehydrogenase NAD-dependent C-terminal" evidence="1">
    <location>
        <begin position="1"/>
        <end position="56"/>
    </location>
</feature>
<dbReference type="Proteomes" id="UP001171751">
    <property type="component" value="Unassembled WGS sequence"/>
</dbReference>
<evidence type="ECO:0000313" key="2">
    <source>
        <dbReference type="EMBL" id="MDO5457999.1"/>
    </source>
</evidence>
<keyword evidence="3" id="KW-1185">Reference proteome</keyword>
<dbReference type="GO" id="GO:0005975">
    <property type="term" value="P:carbohydrate metabolic process"/>
    <property type="evidence" value="ECO:0007669"/>
    <property type="project" value="InterPro"/>
</dbReference>
<organism evidence="2 3">
    <name type="scientific">Atopococcus tabaci</name>
    <dbReference type="NCBI Taxonomy" id="269774"/>
    <lineage>
        <taxon>Bacteria</taxon>
        <taxon>Bacillati</taxon>
        <taxon>Bacillota</taxon>
        <taxon>Bacilli</taxon>
        <taxon>Lactobacillales</taxon>
        <taxon>Carnobacteriaceae</taxon>
        <taxon>Atopococcus</taxon>
    </lineage>
</organism>
<dbReference type="EMBL" id="JAUNQW010000057">
    <property type="protein sequence ID" value="MDO5457999.1"/>
    <property type="molecule type" value="Genomic_DNA"/>
</dbReference>
<feature type="non-terminal residue" evidence="2">
    <location>
        <position position="1"/>
    </location>
</feature>
<gene>
    <name evidence="2" type="ORF">Q4F26_06585</name>
</gene>
<sequence length="69" mass="7664">GQGMTPEEAVEKVGMVVEGFYTTKAVYEIAQEKIIDMPITNAIYQIITNQVEAKNASLDLMKREGKEEA</sequence>